<dbReference type="Gene3D" id="1.10.510.10">
    <property type="entry name" value="Transferase(Phosphotransferase) domain 1"/>
    <property type="match status" value="1"/>
</dbReference>
<dbReference type="EC" id="2.7.11.1" evidence="2"/>
<dbReference type="InterPro" id="IPR018934">
    <property type="entry name" value="RIO_dom"/>
</dbReference>
<dbReference type="PANTHER" id="PTHR45723">
    <property type="entry name" value="SERINE/THREONINE-PROTEIN KINASE RIO1"/>
    <property type="match status" value="1"/>
</dbReference>
<keyword evidence="6" id="KW-0547">Nucleotide-binding</keyword>
<feature type="compositionally biased region" description="Basic and acidic residues" evidence="12">
    <location>
        <begin position="337"/>
        <end position="367"/>
    </location>
</feature>
<feature type="region of interest" description="Disordered" evidence="12">
    <location>
        <begin position="296"/>
        <end position="388"/>
    </location>
</feature>
<evidence type="ECO:0000256" key="8">
    <source>
        <dbReference type="ARBA" id="ARBA00022840"/>
    </source>
</evidence>
<reference evidence="14 15" key="1">
    <citation type="submission" date="2019-01" db="EMBL/GenBank/DDBJ databases">
        <title>Genomes sequencing and comparative genomics of infectious freshwater microsporidia, Cucumispora dikerogammari and Thelohania contejeani.</title>
        <authorList>
            <person name="Cormier A."/>
            <person name="Giraud I."/>
            <person name="Wattier R."/>
            <person name="Teixeira M."/>
            <person name="Grandjean F."/>
            <person name="Rigaud T."/>
            <person name="Cordaux R."/>
        </authorList>
    </citation>
    <scope>NUCLEOTIDE SEQUENCE [LARGE SCALE GENOMIC DNA]</scope>
    <source>
        <strain evidence="14">T1</strain>
        <tissue evidence="14">Spores</tissue>
    </source>
</reference>
<dbReference type="InterPro" id="IPR011009">
    <property type="entry name" value="Kinase-like_dom_sf"/>
</dbReference>
<dbReference type="InterPro" id="IPR000687">
    <property type="entry name" value="RIO_kinase"/>
</dbReference>
<comment type="caution">
    <text evidence="14">The sequence shown here is derived from an EMBL/GenBank/DDBJ whole genome shotgun (WGS) entry which is preliminary data.</text>
</comment>
<dbReference type="SMART" id="SM00090">
    <property type="entry name" value="RIO"/>
    <property type="match status" value="1"/>
</dbReference>
<keyword evidence="3" id="KW-0723">Serine/threonine-protein kinase</keyword>
<keyword evidence="4" id="KW-0808">Transferase</keyword>
<feature type="compositionally biased region" description="Low complexity" evidence="12">
    <location>
        <begin position="320"/>
        <end position="336"/>
    </location>
</feature>
<evidence type="ECO:0000313" key="14">
    <source>
        <dbReference type="EMBL" id="KAF7683370.1"/>
    </source>
</evidence>
<evidence type="ECO:0000313" key="15">
    <source>
        <dbReference type="Proteomes" id="UP001516464"/>
    </source>
</evidence>
<organism evidence="14 15">
    <name type="scientific">Astathelohania contejeani</name>
    <dbReference type="NCBI Taxonomy" id="164912"/>
    <lineage>
        <taxon>Eukaryota</taxon>
        <taxon>Fungi</taxon>
        <taxon>Fungi incertae sedis</taxon>
        <taxon>Microsporidia</taxon>
        <taxon>Astathelohaniidae</taxon>
        <taxon>Astathelohania</taxon>
    </lineage>
</organism>
<dbReference type="Pfam" id="PF01163">
    <property type="entry name" value="RIO1"/>
    <property type="match status" value="1"/>
</dbReference>
<keyword evidence="9" id="KW-0460">Magnesium</keyword>
<evidence type="ECO:0000256" key="2">
    <source>
        <dbReference type="ARBA" id="ARBA00012513"/>
    </source>
</evidence>
<dbReference type="Gene3D" id="3.30.200.20">
    <property type="entry name" value="Phosphorylase Kinase, domain 1"/>
    <property type="match status" value="1"/>
</dbReference>
<dbReference type="EMBL" id="SBIQ01000094">
    <property type="protein sequence ID" value="KAF7683370.1"/>
    <property type="molecule type" value="Genomic_DNA"/>
</dbReference>
<dbReference type="Proteomes" id="UP001516464">
    <property type="component" value="Unassembled WGS sequence"/>
</dbReference>
<evidence type="ECO:0000256" key="10">
    <source>
        <dbReference type="ARBA" id="ARBA00047899"/>
    </source>
</evidence>
<proteinExistence type="inferred from homology"/>
<evidence type="ECO:0000256" key="11">
    <source>
        <dbReference type="ARBA" id="ARBA00048679"/>
    </source>
</evidence>
<evidence type="ECO:0000256" key="3">
    <source>
        <dbReference type="ARBA" id="ARBA00022527"/>
    </source>
</evidence>
<dbReference type="InterPro" id="IPR051272">
    <property type="entry name" value="RIO-type_Ser/Thr_kinase"/>
</dbReference>
<keyword evidence="8" id="KW-0067">ATP-binding</keyword>
<accession>A0ABQ7HYU5</accession>
<dbReference type="PROSITE" id="PS01245">
    <property type="entry name" value="RIO1"/>
    <property type="match status" value="1"/>
</dbReference>
<sequence>METHKTPKKRKDKSDNATVSSVIDKKTLNILKSLERRNLLTNLEGCISTGKESCIYIGDISKRAECRLVPGGDEGIVPAAIKIFKTSRMTFKDREKYIRSEKRYETYCCSNPRKLIKLWAEKEVRNLKRLMKAGIPVPEPIYLKRNVLIMSLIGTKEEIAPRLKDIKYTSDNIQAIYDQCIDIIRRMYNKASLVHADLSEYNLLLYQDKVVVIDVGQSVETTHDYANEFLINDIKNINNFFMRLKANIIENNILFENITGLKIPSCLDGIEITNNVYIPESVCDVRNKEDYKYFTKESKSEESNSSNNDSDSSNKDSNEDSNNNDSNEDSNSNNNDSRNDEISKKIKKLEIKERRKEYKEKRREQRTMKVKKKVKRRLKKIYKRKKRV</sequence>
<dbReference type="SUPFAM" id="SSF56112">
    <property type="entry name" value="Protein kinase-like (PK-like)"/>
    <property type="match status" value="1"/>
</dbReference>
<evidence type="ECO:0000256" key="4">
    <source>
        <dbReference type="ARBA" id="ARBA00022679"/>
    </source>
</evidence>
<feature type="domain" description="RIO kinase" evidence="13">
    <location>
        <begin position="12"/>
        <end position="260"/>
    </location>
</feature>
<gene>
    <name evidence="14" type="primary">RIO1</name>
    <name evidence="14" type="ORF">TCON_1418</name>
</gene>
<dbReference type="GO" id="GO:0016301">
    <property type="term" value="F:kinase activity"/>
    <property type="evidence" value="ECO:0007669"/>
    <property type="project" value="UniProtKB-KW"/>
</dbReference>
<comment type="catalytic activity">
    <reaction evidence="10">
        <text>L-threonyl-[protein] + ATP = O-phospho-L-threonyl-[protein] + ADP + H(+)</text>
        <dbReference type="Rhea" id="RHEA:46608"/>
        <dbReference type="Rhea" id="RHEA-COMP:11060"/>
        <dbReference type="Rhea" id="RHEA-COMP:11605"/>
        <dbReference type="ChEBI" id="CHEBI:15378"/>
        <dbReference type="ChEBI" id="CHEBI:30013"/>
        <dbReference type="ChEBI" id="CHEBI:30616"/>
        <dbReference type="ChEBI" id="CHEBI:61977"/>
        <dbReference type="ChEBI" id="CHEBI:456216"/>
        <dbReference type="EC" id="2.7.11.1"/>
    </reaction>
</comment>
<evidence type="ECO:0000256" key="12">
    <source>
        <dbReference type="SAM" id="MobiDB-lite"/>
    </source>
</evidence>
<dbReference type="InterPro" id="IPR018935">
    <property type="entry name" value="RIO_kinase_CS"/>
</dbReference>
<dbReference type="CDD" id="cd05145">
    <property type="entry name" value="RIO1_like"/>
    <property type="match status" value="1"/>
</dbReference>
<evidence type="ECO:0000256" key="1">
    <source>
        <dbReference type="ARBA" id="ARBA00009196"/>
    </source>
</evidence>
<feature type="compositionally biased region" description="Basic residues" evidence="12">
    <location>
        <begin position="368"/>
        <end position="388"/>
    </location>
</feature>
<evidence type="ECO:0000256" key="9">
    <source>
        <dbReference type="ARBA" id="ARBA00022842"/>
    </source>
</evidence>
<keyword evidence="15" id="KW-1185">Reference proteome</keyword>
<evidence type="ECO:0000256" key="7">
    <source>
        <dbReference type="ARBA" id="ARBA00022777"/>
    </source>
</evidence>
<comment type="catalytic activity">
    <reaction evidence="11">
        <text>L-seryl-[protein] + ATP = O-phospho-L-seryl-[protein] + ADP + H(+)</text>
        <dbReference type="Rhea" id="RHEA:17989"/>
        <dbReference type="Rhea" id="RHEA-COMP:9863"/>
        <dbReference type="Rhea" id="RHEA-COMP:11604"/>
        <dbReference type="ChEBI" id="CHEBI:15378"/>
        <dbReference type="ChEBI" id="CHEBI:29999"/>
        <dbReference type="ChEBI" id="CHEBI:30616"/>
        <dbReference type="ChEBI" id="CHEBI:83421"/>
        <dbReference type="ChEBI" id="CHEBI:456216"/>
        <dbReference type="EC" id="2.7.11.1"/>
    </reaction>
</comment>
<keyword evidence="7 14" id="KW-0418">Kinase</keyword>
<name>A0ABQ7HYU5_9MICR</name>
<keyword evidence="5" id="KW-0479">Metal-binding</keyword>
<evidence type="ECO:0000256" key="6">
    <source>
        <dbReference type="ARBA" id="ARBA00022741"/>
    </source>
</evidence>
<evidence type="ECO:0000256" key="5">
    <source>
        <dbReference type="ARBA" id="ARBA00022723"/>
    </source>
</evidence>
<evidence type="ECO:0000259" key="13">
    <source>
        <dbReference type="SMART" id="SM00090"/>
    </source>
</evidence>
<comment type="similarity">
    <text evidence="1">Belongs to the protein kinase superfamily. RIO-type Ser/Thr kinase family.</text>
</comment>
<protein>
    <recommendedName>
        <fullName evidence="2">non-specific serine/threonine protein kinase</fullName>
        <ecNumber evidence="2">2.7.11.1</ecNumber>
    </recommendedName>
</protein>